<evidence type="ECO:0000256" key="1">
    <source>
        <dbReference type="SAM" id="MobiDB-lite"/>
    </source>
</evidence>
<dbReference type="EMBL" id="QXFX01003944">
    <property type="protein sequence ID" value="KAE9066180.1"/>
    <property type="molecule type" value="Genomic_DNA"/>
</dbReference>
<evidence type="ECO:0000313" key="2">
    <source>
        <dbReference type="EMBL" id="KAE9066180.1"/>
    </source>
</evidence>
<dbReference type="EMBL" id="QXFZ01003850">
    <property type="protein sequence ID" value="KAE9066779.1"/>
    <property type="molecule type" value="Genomic_DNA"/>
</dbReference>
<evidence type="ECO:0000313" key="3">
    <source>
        <dbReference type="EMBL" id="KAE9066779.1"/>
    </source>
</evidence>
<comment type="caution">
    <text evidence="3">The sequence shown here is derived from an EMBL/GenBank/DDBJ whole genome shotgun (WGS) entry which is preliminary data.</text>
</comment>
<evidence type="ECO:0000313" key="4">
    <source>
        <dbReference type="Proteomes" id="UP000441208"/>
    </source>
</evidence>
<feature type="compositionally biased region" description="Polar residues" evidence="1">
    <location>
        <begin position="90"/>
        <end position="100"/>
    </location>
</feature>
<protein>
    <submittedName>
        <fullName evidence="3">Uncharacterized protein</fullName>
    </submittedName>
</protein>
<organism evidence="3 4">
    <name type="scientific">Phytophthora fragariae</name>
    <dbReference type="NCBI Taxonomy" id="53985"/>
    <lineage>
        <taxon>Eukaryota</taxon>
        <taxon>Sar</taxon>
        <taxon>Stramenopiles</taxon>
        <taxon>Oomycota</taxon>
        <taxon>Peronosporomycetes</taxon>
        <taxon>Peronosporales</taxon>
        <taxon>Peronosporaceae</taxon>
        <taxon>Phytophthora</taxon>
    </lineage>
</organism>
<evidence type="ECO:0000313" key="5">
    <source>
        <dbReference type="Proteomes" id="UP000488956"/>
    </source>
</evidence>
<name>A0A6A3Q1H4_9STRA</name>
<feature type="region of interest" description="Disordered" evidence="1">
    <location>
        <begin position="61"/>
        <end position="100"/>
    </location>
</feature>
<dbReference type="Proteomes" id="UP000441208">
    <property type="component" value="Unassembled WGS sequence"/>
</dbReference>
<dbReference type="AlphaFoldDB" id="A0A6A3Q1H4"/>
<feature type="compositionally biased region" description="Basic and acidic residues" evidence="1">
    <location>
        <begin position="71"/>
        <end position="86"/>
    </location>
</feature>
<dbReference type="Proteomes" id="UP000488956">
    <property type="component" value="Unassembled WGS sequence"/>
</dbReference>
<gene>
    <name evidence="3" type="ORF">PF007_g28313</name>
    <name evidence="2" type="ORF">PF010_g27908</name>
</gene>
<accession>A0A6A3Q1H4</accession>
<sequence length="116" mass="12601">MEDVPDVVKEYEATLALVFDDSSLDDDYDLVSFIAHEYSRRESLGNEDTIVTSISHAVPANGRDVNSRAASSRDHSDDDHATRSVDMDVSTATPSATRSFARSTMLPSACTCIARA</sequence>
<proteinExistence type="predicted"/>
<reference evidence="3 4" key="1">
    <citation type="submission" date="2018-08" db="EMBL/GenBank/DDBJ databases">
        <title>Genomic investigation of the strawberry pathogen Phytophthora fragariae indicates pathogenicity is determined by transcriptional variation in three key races.</title>
        <authorList>
            <person name="Adams T.M."/>
            <person name="Armitage A.D."/>
            <person name="Sobczyk M.K."/>
            <person name="Bates H.J."/>
            <person name="Dunwell J.M."/>
            <person name="Nellist C.F."/>
            <person name="Harrison R.J."/>
        </authorList>
    </citation>
    <scope>NUCLEOTIDE SEQUENCE [LARGE SCALE GENOMIC DNA]</scope>
    <source>
        <strain evidence="3 4">NOV-71</strain>
        <strain evidence="2 5">ONT-3</strain>
    </source>
</reference>